<evidence type="ECO:0000256" key="12">
    <source>
        <dbReference type="HAMAP-Rule" id="MF_00303"/>
    </source>
</evidence>
<comment type="catalytic activity">
    <reaction evidence="1 12 13">
        <text>[protein]-peptidylproline (omega=180) = [protein]-peptidylproline (omega=0)</text>
        <dbReference type="Rhea" id="RHEA:16237"/>
        <dbReference type="Rhea" id="RHEA-COMP:10747"/>
        <dbReference type="Rhea" id="RHEA-COMP:10748"/>
        <dbReference type="ChEBI" id="CHEBI:83833"/>
        <dbReference type="ChEBI" id="CHEBI:83834"/>
        <dbReference type="EC" id="5.2.1.8"/>
    </reaction>
</comment>
<dbReference type="GO" id="GO:0015031">
    <property type="term" value="P:protein transport"/>
    <property type="evidence" value="ECO:0007669"/>
    <property type="project" value="UniProtKB-UniRule"/>
</dbReference>
<dbReference type="InterPro" id="IPR001179">
    <property type="entry name" value="PPIase_FKBP_dom"/>
</dbReference>
<reference evidence="15" key="2">
    <citation type="submission" date="2020-11" db="EMBL/GenBank/DDBJ databases">
        <title>Description of novel Gluconobacter species.</title>
        <authorList>
            <person name="Cleenwerck I."/>
            <person name="Cnockaert M."/>
            <person name="Borremans W."/>
            <person name="Wieme A.D."/>
            <person name="De Vuyst L."/>
            <person name="Vandamme P."/>
        </authorList>
    </citation>
    <scope>NUCLEOTIDE SEQUENCE</scope>
    <source>
        <strain evidence="15">R71697</strain>
    </source>
</reference>
<evidence type="ECO:0000256" key="11">
    <source>
        <dbReference type="ARBA" id="ARBA00029986"/>
    </source>
</evidence>
<evidence type="ECO:0000256" key="13">
    <source>
        <dbReference type="PROSITE-ProRule" id="PRU00277"/>
    </source>
</evidence>
<keyword evidence="12" id="KW-0963">Cytoplasm</keyword>
<dbReference type="EC" id="5.2.1.8" evidence="3 12"/>
<dbReference type="GO" id="GO:0043335">
    <property type="term" value="P:protein unfolding"/>
    <property type="evidence" value="ECO:0007669"/>
    <property type="project" value="TreeGrafter"/>
</dbReference>
<evidence type="ECO:0000256" key="6">
    <source>
        <dbReference type="ARBA" id="ARBA00023110"/>
    </source>
</evidence>
<dbReference type="Proteomes" id="UP000661006">
    <property type="component" value="Unassembled WGS sequence"/>
</dbReference>
<gene>
    <name evidence="12" type="primary">tig</name>
    <name evidence="15" type="ORF">HKD32_07065</name>
</gene>
<dbReference type="InterPro" id="IPR008881">
    <property type="entry name" value="Trigger_fac_ribosome-bd_bac"/>
</dbReference>
<keyword evidence="6 12" id="KW-0697">Rotamase</keyword>
<reference evidence="15" key="1">
    <citation type="submission" date="2020-04" db="EMBL/GenBank/DDBJ databases">
        <authorList>
            <person name="Sombolestani A."/>
        </authorList>
    </citation>
    <scope>NUCLEOTIDE SEQUENCE</scope>
    <source>
        <strain evidence="15">R71697</strain>
    </source>
</reference>
<keyword evidence="9 12" id="KW-0131">Cell cycle</keyword>
<dbReference type="Gene3D" id="1.10.3120.10">
    <property type="entry name" value="Trigger factor, C-terminal domain"/>
    <property type="match status" value="1"/>
</dbReference>
<dbReference type="NCBIfam" id="TIGR00115">
    <property type="entry name" value="tig"/>
    <property type="match status" value="1"/>
</dbReference>
<dbReference type="EMBL" id="JABCQN010000003">
    <property type="protein sequence ID" value="MBF0870610.1"/>
    <property type="molecule type" value="Genomic_DNA"/>
</dbReference>
<dbReference type="SUPFAM" id="SSF109998">
    <property type="entry name" value="Triger factor/SurA peptide-binding domain-like"/>
    <property type="match status" value="1"/>
</dbReference>
<name>A0A149SDY6_GLUJA</name>
<evidence type="ECO:0000256" key="4">
    <source>
        <dbReference type="ARBA" id="ARBA00016902"/>
    </source>
</evidence>
<dbReference type="Gene3D" id="3.30.70.1050">
    <property type="entry name" value="Trigger factor ribosome-binding domain"/>
    <property type="match status" value="1"/>
</dbReference>
<evidence type="ECO:0000313" key="16">
    <source>
        <dbReference type="Proteomes" id="UP000661006"/>
    </source>
</evidence>
<dbReference type="InterPro" id="IPR027304">
    <property type="entry name" value="Trigger_fact/SurA_dom_sf"/>
</dbReference>
<evidence type="ECO:0000256" key="7">
    <source>
        <dbReference type="ARBA" id="ARBA00023186"/>
    </source>
</evidence>
<evidence type="ECO:0000256" key="5">
    <source>
        <dbReference type="ARBA" id="ARBA00022618"/>
    </source>
</evidence>
<evidence type="ECO:0000256" key="2">
    <source>
        <dbReference type="ARBA" id="ARBA00005464"/>
    </source>
</evidence>
<dbReference type="SUPFAM" id="SSF102735">
    <property type="entry name" value="Trigger factor ribosome-binding domain"/>
    <property type="match status" value="1"/>
</dbReference>
<keyword evidence="8 12" id="KW-0413">Isomerase</keyword>
<evidence type="ECO:0000256" key="14">
    <source>
        <dbReference type="RuleBase" id="RU003914"/>
    </source>
</evidence>
<dbReference type="RefSeq" id="WP_023942716.1">
    <property type="nucleotide sequence ID" value="NZ_CP191376.1"/>
</dbReference>
<proteinExistence type="inferred from homology"/>
<dbReference type="SUPFAM" id="SSF54534">
    <property type="entry name" value="FKBP-like"/>
    <property type="match status" value="1"/>
</dbReference>
<dbReference type="FunFam" id="3.10.50.40:FF:000001">
    <property type="entry name" value="Trigger factor"/>
    <property type="match status" value="1"/>
</dbReference>
<evidence type="ECO:0000256" key="10">
    <source>
        <dbReference type="ARBA" id="ARBA00024849"/>
    </source>
</evidence>
<dbReference type="Pfam" id="PF00254">
    <property type="entry name" value="FKBP_C"/>
    <property type="match status" value="1"/>
</dbReference>
<dbReference type="GO" id="GO:0003755">
    <property type="term" value="F:peptidyl-prolyl cis-trans isomerase activity"/>
    <property type="evidence" value="ECO:0007669"/>
    <property type="project" value="UniProtKB-UniRule"/>
</dbReference>
<dbReference type="PIRSF" id="PIRSF003095">
    <property type="entry name" value="Trigger_factor"/>
    <property type="match status" value="1"/>
</dbReference>
<dbReference type="InterPro" id="IPR008880">
    <property type="entry name" value="Trigger_fac_C"/>
</dbReference>
<dbReference type="GO" id="GO:0005737">
    <property type="term" value="C:cytoplasm"/>
    <property type="evidence" value="ECO:0007669"/>
    <property type="project" value="UniProtKB-SubCell"/>
</dbReference>
<evidence type="ECO:0000256" key="3">
    <source>
        <dbReference type="ARBA" id="ARBA00013194"/>
    </source>
</evidence>
<dbReference type="Pfam" id="PF05698">
    <property type="entry name" value="Trigger_C"/>
    <property type="match status" value="1"/>
</dbReference>
<dbReference type="GO" id="GO:0043022">
    <property type="term" value="F:ribosome binding"/>
    <property type="evidence" value="ECO:0007669"/>
    <property type="project" value="TreeGrafter"/>
</dbReference>
<dbReference type="AlphaFoldDB" id="A0A149SDY6"/>
<evidence type="ECO:0000256" key="1">
    <source>
        <dbReference type="ARBA" id="ARBA00000971"/>
    </source>
</evidence>
<keyword evidence="7 12" id="KW-0143">Chaperone</keyword>
<dbReference type="GO" id="GO:0044183">
    <property type="term" value="F:protein folding chaperone"/>
    <property type="evidence" value="ECO:0007669"/>
    <property type="project" value="TreeGrafter"/>
</dbReference>
<dbReference type="InterPro" id="IPR005215">
    <property type="entry name" value="Trig_fac"/>
</dbReference>
<dbReference type="GO" id="GO:0051301">
    <property type="term" value="P:cell division"/>
    <property type="evidence" value="ECO:0007669"/>
    <property type="project" value="UniProtKB-KW"/>
</dbReference>
<organism evidence="15 16">
    <name type="scientific">Gluconobacter japonicus</name>
    <dbReference type="NCBI Taxonomy" id="376620"/>
    <lineage>
        <taxon>Bacteria</taxon>
        <taxon>Pseudomonadati</taxon>
        <taxon>Pseudomonadota</taxon>
        <taxon>Alphaproteobacteria</taxon>
        <taxon>Acetobacterales</taxon>
        <taxon>Acetobacteraceae</taxon>
        <taxon>Gluconobacter</taxon>
    </lineage>
</organism>
<evidence type="ECO:0000256" key="8">
    <source>
        <dbReference type="ARBA" id="ARBA00023235"/>
    </source>
</evidence>
<dbReference type="HAMAP" id="MF_00303">
    <property type="entry name" value="Trigger_factor_Tig"/>
    <property type="match status" value="1"/>
</dbReference>
<protein>
    <recommendedName>
        <fullName evidence="4 12">Trigger factor</fullName>
        <shortName evidence="12">TF</shortName>
        <ecNumber evidence="3 12">5.2.1.8</ecNumber>
    </recommendedName>
    <alternativeName>
        <fullName evidence="11 12">PPIase</fullName>
    </alternativeName>
</protein>
<accession>A0A149SDY6</accession>
<comment type="similarity">
    <text evidence="2 12 14">Belongs to the FKBP-type PPIase family. Tig subfamily.</text>
</comment>
<dbReference type="Gene3D" id="3.10.50.40">
    <property type="match status" value="1"/>
</dbReference>
<comment type="subcellular location">
    <subcellularLocation>
        <location evidence="12">Cytoplasm</location>
    </subcellularLocation>
    <text evidence="12">About half TF is bound to the ribosome near the polypeptide exit tunnel while the other half is free in the cytoplasm.</text>
</comment>
<evidence type="ECO:0000256" key="9">
    <source>
        <dbReference type="ARBA" id="ARBA00023306"/>
    </source>
</evidence>
<comment type="domain">
    <text evidence="12">Consists of 3 domains; the N-terminus binds the ribosome, the middle domain has PPIase activity, while the C-terminus has intrinsic chaperone activity on its own.</text>
</comment>
<dbReference type="InterPro" id="IPR036611">
    <property type="entry name" value="Trigger_fac_ribosome-bd_sf"/>
</dbReference>
<dbReference type="PANTHER" id="PTHR30560:SF3">
    <property type="entry name" value="TRIGGER FACTOR-LIKE PROTEIN TIG, CHLOROPLASTIC"/>
    <property type="match status" value="1"/>
</dbReference>
<comment type="function">
    <text evidence="10 12">Involved in protein export. Acts as a chaperone by maintaining the newly synthesized protein in an open conformation. Functions as a peptidyl-prolyl cis-trans isomerase.</text>
</comment>
<dbReference type="InterPro" id="IPR046357">
    <property type="entry name" value="PPIase_dom_sf"/>
</dbReference>
<comment type="caution">
    <text evidence="15">The sequence shown here is derived from an EMBL/GenBank/DDBJ whole genome shotgun (WGS) entry which is preliminary data.</text>
</comment>
<dbReference type="InterPro" id="IPR037041">
    <property type="entry name" value="Trigger_fac_C_sf"/>
</dbReference>
<evidence type="ECO:0000313" key="15">
    <source>
        <dbReference type="EMBL" id="MBF0870610.1"/>
    </source>
</evidence>
<sequence>MQVTPTLNEGLKRAFTVVVPSADLQARRAARLAEVARTIKLPGFRPGKVPASLVKQRHGAAVNAELMEEVINDTVGKLVQEQDVRPAMQPKVELVSAPDSEGDLEFKIEMEVLPAIEVPDLSGLKLTRLTSKVDEEVVNKALADLARRSRKFEAIEEDRAAVKGDVVCVDFVGKLDGTPFDGGTAEDVNVEIGGEGFIPGFAEQMEGMKAGEERVINVTFPEDYQAEELAGKAVTFDIKAKSLKKPVDPEINDDLAKDIGLDSIEQIRSLITEQAEGEYKQLSRLRIKRELLDALSEKTDFEAPQSMVDAEFAQIWARVEQDREAGRMDEEDAGKDEETLRADYRRIAERRVKLGLLLAEIGRKQEIQVSREELLGAMQQEAQRYPGQEKMVFEFFSKNPQAVEGLRGPILENKVVDYLIELADVTEKEVTPEELAEIPPAEL</sequence>
<dbReference type="PANTHER" id="PTHR30560">
    <property type="entry name" value="TRIGGER FACTOR CHAPERONE AND PEPTIDYL-PROLYL CIS/TRANS ISOMERASE"/>
    <property type="match status" value="1"/>
</dbReference>
<dbReference type="OrthoDB" id="9767721at2"/>
<keyword evidence="5 12" id="KW-0132">Cell division</keyword>
<dbReference type="GeneID" id="81474450"/>
<dbReference type="GO" id="GO:0051083">
    <property type="term" value="P:'de novo' cotranslational protein folding"/>
    <property type="evidence" value="ECO:0007669"/>
    <property type="project" value="TreeGrafter"/>
</dbReference>
<dbReference type="Pfam" id="PF05697">
    <property type="entry name" value="Trigger_N"/>
    <property type="match status" value="1"/>
</dbReference>
<dbReference type="PROSITE" id="PS50059">
    <property type="entry name" value="FKBP_PPIASE"/>
    <property type="match status" value="1"/>
</dbReference>